<gene>
    <name evidence="11" type="primary">celA</name>
    <name evidence="11" type="ordered locus">Lxx22675</name>
</gene>
<dbReference type="PANTHER" id="PTHR35923:SF2">
    <property type="entry name" value="ENDOGLUCANASE"/>
    <property type="match status" value="1"/>
</dbReference>
<name>Q6ACF8_LEIXX</name>
<dbReference type="PANTHER" id="PTHR35923">
    <property type="entry name" value="MAJOR EXTRACELLULAR ENDOGLUCANASE"/>
    <property type="match status" value="1"/>
</dbReference>
<feature type="signal peptide" evidence="9">
    <location>
        <begin position="1"/>
        <end position="29"/>
    </location>
</feature>
<proteinExistence type="inferred from homology"/>
<evidence type="ECO:0000256" key="4">
    <source>
        <dbReference type="ARBA" id="ARBA00023277"/>
    </source>
</evidence>
<evidence type="ECO:0000313" key="11">
    <source>
        <dbReference type="EMBL" id="AAT89935.1"/>
    </source>
</evidence>
<keyword evidence="12" id="KW-1185">Reference proteome</keyword>
<dbReference type="CAZy" id="GH5">
    <property type="family name" value="Glycoside Hydrolase Family 5"/>
</dbReference>
<dbReference type="eggNOG" id="COG3266">
    <property type="taxonomic scope" value="Bacteria"/>
</dbReference>
<organism evidence="11 12">
    <name type="scientific">Leifsonia xyli subsp. xyli (strain CTCB07)</name>
    <dbReference type="NCBI Taxonomy" id="281090"/>
    <lineage>
        <taxon>Bacteria</taxon>
        <taxon>Bacillati</taxon>
        <taxon>Actinomycetota</taxon>
        <taxon>Actinomycetes</taxon>
        <taxon>Micrococcales</taxon>
        <taxon>Microbacteriaceae</taxon>
        <taxon>Leifsonia</taxon>
    </lineage>
</organism>
<feature type="domain" description="CBM2" evidence="10">
    <location>
        <begin position="424"/>
        <end position="528"/>
    </location>
</feature>
<dbReference type="eggNOG" id="COG2730">
    <property type="taxonomic scope" value="Bacteria"/>
</dbReference>
<dbReference type="HOGENOM" id="CLU_020735_1_0_11"/>
<accession>Q6ACF8</accession>
<evidence type="ECO:0000256" key="5">
    <source>
        <dbReference type="ARBA" id="ARBA00023295"/>
    </source>
</evidence>
<dbReference type="InterPro" id="IPR012291">
    <property type="entry name" value="CBM2_carb-bd_dom_sf"/>
</dbReference>
<dbReference type="Gene3D" id="3.20.20.80">
    <property type="entry name" value="Glycosidases"/>
    <property type="match status" value="1"/>
</dbReference>
<dbReference type="GO" id="GO:0030247">
    <property type="term" value="F:polysaccharide binding"/>
    <property type="evidence" value="ECO:0007669"/>
    <property type="project" value="UniProtKB-UniRule"/>
</dbReference>
<evidence type="ECO:0000256" key="6">
    <source>
        <dbReference type="ARBA" id="ARBA00023326"/>
    </source>
</evidence>
<dbReference type="PROSITE" id="PS00659">
    <property type="entry name" value="GLYCOSYL_HYDROL_F5"/>
    <property type="match status" value="1"/>
</dbReference>
<dbReference type="KEGG" id="lxx:Lxx22675"/>
<comment type="catalytic activity">
    <reaction evidence="1 7">
        <text>Endohydrolysis of (1-&gt;4)-beta-D-glucosidic linkages in cellulose, lichenin and cereal beta-D-glucans.</text>
        <dbReference type="EC" id="3.2.1.4"/>
    </reaction>
</comment>
<dbReference type="InterPro" id="IPR008965">
    <property type="entry name" value="CBM2/CBM3_carb-bd_dom_sf"/>
</dbReference>
<keyword evidence="5 7" id="KW-0326">Glycosidase</keyword>
<evidence type="ECO:0000256" key="8">
    <source>
        <dbReference type="SAM" id="MobiDB-lite"/>
    </source>
</evidence>
<evidence type="ECO:0000256" key="9">
    <source>
        <dbReference type="SAM" id="SignalP"/>
    </source>
</evidence>
<comment type="similarity">
    <text evidence="7">Belongs to the glycosyl hydrolase 5 (cellulase A) family.</text>
</comment>
<dbReference type="InterPro" id="IPR001919">
    <property type="entry name" value="CBD2"/>
</dbReference>
<dbReference type="SMART" id="SM00637">
    <property type="entry name" value="CBD_II"/>
    <property type="match status" value="1"/>
</dbReference>
<dbReference type="PROSITE" id="PS51173">
    <property type="entry name" value="CBM2"/>
    <property type="match status" value="1"/>
</dbReference>
<evidence type="ECO:0000256" key="3">
    <source>
        <dbReference type="ARBA" id="ARBA00023001"/>
    </source>
</evidence>
<dbReference type="EMBL" id="AE016822">
    <property type="protein sequence ID" value="AAT89935.1"/>
    <property type="molecule type" value="Genomic_DNA"/>
</dbReference>
<dbReference type="InterPro" id="IPR001547">
    <property type="entry name" value="Glyco_hydro_5"/>
</dbReference>
<keyword evidence="3 7" id="KW-0136">Cellulose degradation</keyword>
<evidence type="ECO:0000256" key="1">
    <source>
        <dbReference type="ARBA" id="ARBA00000966"/>
    </source>
</evidence>
<feature type="region of interest" description="Disordered" evidence="8">
    <location>
        <begin position="374"/>
        <end position="435"/>
    </location>
</feature>
<keyword evidence="6 7" id="KW-0624">Polysaccharide degradation</keyword>
<reference evidence="11 12" key="1">
    <citation type="journal article" date="2004" name="Mol. Plant Microbe Interact.">
        <title>The genome sequence of the Gram-positive sugarcane pathogen Leifsonia xyli subsp. xyli.</title>
        <authorList>
            <person name="Monteiro-Vitorello C.B."/>
            <person name="Camargo L.E.A."/>
            <person name="Van Sluys M.A."/>
            <person name="Kitajima J.P."/>
            <person name="Truffi D."/>
            <person name="do Amaral A.M."/>
            <person name="Harakava R."/>
            <person name="de Oliveira J.C.F."/>
            <person name="Wood D."/>
            <person name="de Oliveira M.C."/>
            <person name="Miyaki C.Y."/>
            <person name="Takita M.A."/>
            <person name="da Silva A.C.R."/>
            <person name="Furlan L.R."/>
            <person name="Carraro D.M."/>
            <person name="Camarotte G."/>
            <person name="Almeida N.F. Jr."/>
            <person name="Carrer H."/>
            <person name="Coutinho L.L."/>
            <person name="El-Dorry H.A."/>
            <person name="Ferro M.I.T."/>
            <person name="Gagliardi P.R."/>
            <person name="Giglioti E."/>
            <person name="Goldman M.H.S."/>
            <person name="Goldman G.H."/>
            <person name="Kimura E.T."/>
            <person name="Ferro E.S."/>
            <person name="Kuramae E.E."/>
            <person name="Lemos E.G.M."/>
            <person name="Lemos M.V.F."/>
            <person name="Mauro S.M.Z."/>
            <person name="Machado M.A."/>
            <person name="Marino C.L."/>
            <person name="Menck C.F."/>
            <person name="Nunes L.R."/>
            <person name="Oliveira R.C."/>
            <person name="Pereira G.G."/>
            <person name="Siqueira W."/>
            <person name="de Souza A.A."/>
            <person name="Tsai S.M."/>
            <person name="Zanca A.S."/>
            <person name="Simpson A.J.G."/>
            <person name="Brumbley S.M."/>
            <person name="Setubal J.C."/>
        </authorList>
    </citation>
    <scope>NUCLEOTIDE SEQUENCE [LARGE SCALE GENOMIC DNA]</scope>
    <source>
        <strain evidence="11 12">CTCB07</strain>
    </source>
</reference>
<dbReference type="Gene3D" id="2.60.40.290">
    <property type="match status" value="1"/>
</dbReference>
<evidence type="ECO:0000256" key="7">
    <source>
        <dbReference type="RuleBase" id="RU361153"/>
    </source>
</evidence>
<dbReference type="CAZy" id="CBM2">
    <property type="family name" value="Carbohydrate-Binding Module Family 2"/>
</dbReference>
<sequence length="541" mass="58030">MNFLRRFAASAAFPIALLSIILAVSPATGADARPFASSEKHSEYGWLHTSGSRILTESGAPYVIRGIAWFGMETSACAPHGLWTISLDEGMRKIAQLGFNTVRIPYSNECLSGYNTNTINGNINPDLVNLTPLQLLDRVVDAAHKARLSVFLDRHRPESAAQSPLWYTSKISEGRWIADWGALAARYRENRTVIGVDLHNEPHQPACWGCGDPAVDWRLAATRAGNAVLAVNPNLLVIVEGMEWGGDLTGVASAQVVLNVSNRVVYSPHDYPQEVANHSWFHDPTYPGNLKKVWSSRWGYIAAQGIAPVLLGEFGTDLQTQSDRLWFKEIVDYLKETGMSFSFWCFNPNSLDTGGIVKSDWRTPEQEKVDILGPILTPQPEPGGSTPGGSTPGGSTPGGSTPGGSTPGGSTPGGSTPGGSTPGGSTPGGSPTVKWSLQGAWNTGYVAELQLTADRPVSGWSVSWESPTAVAVSNSWGMRCGISENRITCSGKDWATNLQPGQTVRVGLQVAAEYAPALPLISVNTDVHRIFKKVFFGCLPS</sequence>
<dbReference type="InterPro" id="IPR018087">
    <property type="entry name" value="Glyco_hydro_5_CS"/>
</dbReference>
<evidence type="ECO:0000256" key="2">
    <source>
        <dbReference type="ARBA" id="ARBA00022801"/>
    </source>
</evidence>
<keyword evidence="9" id="KW-0732">Signal</keyword>
<keyword evidence="2 7" id="KW-0378">Hydrolase</keyword>
<evidence type="ECO:0000313" key="12">
    <source>
        <dbReference type="Proteomes" id="UP000001306"/>
    </source>
</evidence>
<dbReference type="Proteomes" id="UP000001306">
    <property type="component" value="Chromosome"/>
</dbReference>
<protein>
    <recommendedName>
        <fullName evidence="7">Endoglucanase</fullName>
        <ecNumber evidence="7">3.2.1.4</ecNumber>
    </recommendedName>
</protein>
<dbReference type="SUPFAM" id="SSF51445">
    <property type="entry name" value="(Trans)glycosidases"/>
    <property type="match status" value="1"/>
</dbReference>
<dbReference type="InterPro" id="IPR017853">
    <property type="entry name" value="GH"/>
</dbReference>
<feature type="compositionally biased region" description="Gly residues" evidence="8">
    <location>
        <begin position="385"/>
        <end position="427"/>
    </location>
</feature>
<dbReference type="eggNOG" id="COG4305">
    <property type="taxonomic scope" value="Bacteria"/>
</dbReference>
<dbReference type="AlphaFoldDB" id="Q6ACF8"/>
<dbReference type="STRING" id="281090.Lxx22675"/>
<feature type="chain" id="PRO_5039595079" description="Endoglucanase" evidence="9">
    <location>
        <begin position="30"/>
        <end position="541"/>
    </location>
</feature>
<dbReference type="SUPFAM" id="SSF49384">
    <property type="entry name" value="Carbohydrate-binding domain"/>
    <property type="match status" value="1"/>
</dbReference>
<dbReference type="GO" id="GO:0030245">
    <property type="term" value="P:cellulose catabolic process"/>
    <property type="evidence" value="ECO:0007669"/>
    <property type="project" value="UniProtKB-KW"/>
</dbReference>
<dbReference type="GO" id="GO:0008810">
    <property type="term" value="F:cellulase activity"/>
    <property type="evidence" value="ECO:0007669"/>
    <property type="project" value="UniProtKB-EC"/>
</dbReference>
<dbReference type="Pfam" id="PF00150">
    <property type="entry name" value="Cellulase"/>
    <property type="match status" value="1"/>
</dbReference>
<dbReference type="EC" id="3.2.1.4" evidence="7"/>
<evidence type="ECO:0000259" key="10">
    <source>
        <dbReference type="PROSITE" id="PS51173"/>
    </source>
</evidence>
<keyword evidence="4 7" id="KW-0119">Carbohydrate metabolism</keyword>
<dbReference type="Pfam" id="PF00553">
    <property type="entry name" value="CBM_2"/>
    <property type="match status" value="1"/>
</dbReference>